<reference evidence="1 2" key="1">
    <citation type="submission" date="2020-01" db="EMBL/GenBank/DDBJ databases">
        <title>Bacteria diversity of Porities sp.</title>
        <authorList>
            <person name="Wang G."/>
        </authorList>
    </citation>
    <scope>NUCLEOTIDE SEQUENCE [LARGE SCALE GENOMIC DNA]</scope>
    <source>
        <strain evidence="1 2">R33</strain>
    </source>
</reference>
<sequence length="32" mass="3525">MNKLVIVGNGFDLAHGLATSYGHFINDYLEKS</sequence>
<dbReference type="EMBL" id="WXYO01000001">
    <property type="protein sequence ID" value="NAS10892.1"/>
    <property type="molecule type" value="Genomic_DNA"/>
</dbReference>
<accession>A0A6L9E8I8</accession>
<comment type="caution">
    <text evidence="1">The sequence shown here is derived from an EMBL/GenBank/DDBJ whole genome shotgun (WGS) entry which is preliminary data.</text>
</comment>
<dbReference type="Proteomes" id="UP000475249">
    <property type="component" value="Unassembled WGS sequence"/>
</dbReference>
<evidence type="ECO:0000313" key="1">
    <source>
        <dbReference type="EMBL" id="NAS10892.1"/>
    </source>
</evidence>
<protein>
    <recommendedName>
        <fullName evidence="3">Bacteriophage abortive infection AbiH</fullName>
    </recommendedName>
</protein>
<proteinExistence type="predicted"/>
<name>A0A6L9E8I8_9FLAO</name>
<dbReference type="RefSeq" id="WP_161433711.1">
    <property type="nucleotide sequence ID" value="NZ_WXYO01000001.1"/>
</dbReference>
<dbReference type="AlphaFoldDB" id="A0A6L9E8I8"/>
<evidence type="ECO:0000313" key="2">
    <source>
        <dbReference type="Proteomes" id="UP000475249"/>
    </source>
</evidence>
<dbReference type="InterPro" id="IPR025935">
    <property type="entry name" value="AbiH"/>
</dbReference>
<dbReference type="Pfam" id="PF14253">
    <property type="entry name" value="AbiH"/>
    <property type="match status" value="1"/>
</dbReference>
<gene>
    <name evidence="1" type="ORF">GTQ38_02690</name>
</gene>
<organism evidence="1 2">
    <name type="scientific">Poritiphilus flavus</name>
    <dbReference type="NCBI Taxonomy" id="2697053"/>
    <lineage>
        <taxon>Bacteria</taxon>
        <taxon>Pseudomonadati</taxon>
        <taxon>Bacteroidota</taxon>
        <taxon>Flavobacteriia</taxon>
        <taxon>Flavobacteriales</taxon>
        <taxon>Flavobacteriaceae</taxon>
        <taxon>Poritiphilus</taxon>
    </lineage>
</organism>
<keyword evidence="2" id="KW-1185">Reference proteome</keyword>
<evidence type="ECO:0008006" key="3">
    <source>
        <dbReference type="Google" id="ProtNLM"/>
    </source>
</evidence>